<dbReference type="Proteomes" id="UP000305768">
    <property type="component" value="Unassembled WGS sequence"/>
</dbReference>
<accession>A0A0Z8H7A2</accession>
<proteinExistence type="predicted"/>
<dbReference type="RefSeq" id="WP_024406431.1">
    <property type="nucleotide sequence ID" value="NZ_AP023392.1"/>
</dbReference>
<evidence type="ECO:0000313" key="2">
    <source>
        <dbReference type="Proteomes" id="UP000305768"/>
    </source>
</evidence>
<reference evidence="1 2" key="1">
    <citation type="submission" date="2019-04" db="EMBL/GenBank/DDBJ databases">
        <title>Genome analysis of Streptococcus suis strain WUSS425.</title>
        <authorList>
            <person name="Chen H."/>
            <person name="Gao X."/>
            <person name="Wu Z."/>
        </authorList>
    </citation>
    <scope>NUCLEOTIDE SEQUENCE [LARGE SCALE GENOMIC DNA]</scope>
    <source>
        <strain evidence="1 2">WUSS425</strain>
    </source>
</reference>
<gene>
    <name evidence="1" type="ORF">FAJ34_05800</name>
</gene>
<dbReference type="AlphaFoldDB" id="A0A0Z8H7A2"/>
<protein>
    <submittedName>
        <fullName evidence="1">Cytoplasmic protein</fullName>
    </submittedName>
</protein>
<name>A0A0Z8H7A2_STRSU</name>
<evidence type="ECO:0000313" key="1">
    <source>
        <dbReference type="EMBL" id="TII07869.1"/>
    </source>
</evidence>
<sequence>MEIKDLVLKNDILKDLVYLGQLETLSNFNGEKGQFQVHQVTDRKGMIFHVVTKASADLFEMKSAIELVNPVFFVDERYGASMTPALNVQAEKIVKK</sequence>
<comment type="caution">
    <text evidence="1">The sequence shown here is derived from an EMBL/GenBank/DDBJ whole genome shotgun (WGS) entry which is preliminary data.</text>
</comment>
<dbReference type="EMBL" id="SSXP01000006">
    <property type="protein sequence ID" value="TII07869.1"/>
    <property type="molecule type" value="Genomic_DNA"/>
</dbReference>
<organism evidence="1 2">
    <name type="scientific">Streptococcus suis</name>
    <dbReference type="NCBI Taxonomy" id="1307"/>
    <lineage>
        <taxon>Bacteria</taxon>
        <taxon>Bacillati</taxon>
        <taxon>Bacillota</taxon>
        <taxon>Bacilli</taxon>
        <taxon>Lactobacillales</taxon>
        <taxon>Streptococcaceae</taxon>
        <taxon>Streptococcus</taxon>
    </lineage>
</organism>